<name>A0A346XYU7_9ACTN</name>
<protein>
    <recommendedName>
        <fullName evidence="1">NAD(P)H-hydrate epimerase</fullName>
        <ecNumber evidence="1">5.1.99.6</ecNumber>
    </recommendedName>
    <alternativeName>
        <fullName evidence="1">NAD(P)HX epimerase</fullName>
    </alternativeName>
</protein>
<evidence type="ECO:0000259" key="2">
    <source>
        <dbReference type="PROSITE" id="PS51385"/>
    </source>
</evidence>
<dbReference type="HAMAP" id="MF_01966">
    <property type="entry name" value="NADHX_epimerase"/>
    <property type="match status" value="1"/>
</dbReference>
<dbReference type="Gene3D" id="3.40.50.10260">
    <property type="entry name" value="YjeF N-terminal domain"/>
    <property type="match status" value="1"/>
</dbReference>
<keyword evidence="1" id="KW-0520">NAD</keyword>
<dbReference type="Proteomes" id="UP000264006">
    <property type="component" value="Chromosome"/>
</dbReference>
<dbReference type="Pfam" id="PF03853">
    <property type="entry name" value="YjeF_N"/>
    <property type="match status" value="1"/>
</dbReference>
<dbReference type="GO" id="GO:0046872">
    <property type="term" value="F:metal ion binding"/>
    <property type="evidence" value="ECO:0007669"/>
    <property type="project" value="UniProtKB-KW"/>
</dbReference>
<comment type="similarity">
    <text evidence="1">Belongs to the NnrE/AIBP family.</text>
</comment>
<dbReference type="EC" id="5.1.99.6" evidence="1"/>
<dbReference type="SUPFAM" id="SSF64153">
    <property type="entry name" value="YjeF N-terminal domain-like"/>
    <property type="match status" value="1"/>
</dbReference>
<feature type="binding site" evidence="1">
    <location>
        <position position="141"/>
    </location>
    <ligand>
        <name>(6S)-NADPHX</name>
        <dbReference type="ChEBI" id="CHEBI:64076"/>
    </ligand>
</feature>
<feature type="binding site" evidence="1">
    <location>
        <begin position="48"/>
        <end position="52"/>
    </location>
    <ligand>
        <name>(6S)-NADPHX</name>
        <dbReference type="ChEBI" id="CHEBI:64076"/>
    </ligand>
</feature>
<dbReference type="InterPro" id="IPR004443">
    <property type="entry name" value="YjeF_N_dom"/>
</dbReference>
<dbReference type="GO" id="GO:0000932">
    <property type="term" value="C:P-body"/>
    <property type="evidence" value="ECO:0007669"/>
    <property type="project" value="TreeGrafter"/>
</dbReference>
<accession>A0A346XYU7</accession>
<dbReference type="PANTHER" id="PTHR13612">
    <property type="entry name" value="ENHANCER OF MRNA-DECAPPING PROTEIN 3"/>
    <property type="match status" value="1"/>
</dbReference>
<comment type="function">
    <text evidence="1">Catalyzes the epimerization of the S- and R-forms of NAD(P)HX, a damaged form of NAD(P)H that is a result of enzymatic or heat-dependent hydration. This is a prerequisite for the S-specific NAD(P)H-hydrate dehydratase to allow the repair of both epimers of NAD(P)HX.</text>
</comment>
<feature type="binding site" evidence="1">
    <location>
        <position position="108"/>
    </location>
    <ligand>
        <name>K(+)</name>
        <dbReference type="ChEBI" id="CHEBI:29103"/>
    </ligand>
</feature>
<dbReference type="GO" id="GO:0003729">
    <property type="term" value="F:mRNA binding"/>
    <property type="evidence" value="ECO:0007669"/>
    <property type="project" value="TreeGrafter"/>
</dbReference>
<keyword evidence="1" id="KW-0630">Potassium</keyword>
<dbReference type="PANTHER" id="PTHR13612:SF0">
    <property type="entry name" value="ENHANCER OF MRNA-DECAPPING PROTEIN 3"/>
    <property type="match status" value="1"/>
</dbReference>
<keyword evidence="1" id="KW-0547">Nucleotide-binding</keyword>
<gene>
    <name evidence="1" type="primary">nnrE</name>
    <name evidence="3" type="ORF">DVS28_a2715</name>
</gene>
<reference evidence="3 4" key="1">
    <citation type="submission" date="2018-09" db="EMBL/GenBank/DDBJ databases">
        <title>Complete genome sequence of Euzebya sp. DY32-46 isolated from seawater of Pacific Ocean.</title>
        <authorList>
            <person name="Xu L."/>
            <person name="Wu Y.-H."/>
            <person name="Xu X.-W."/>
        </authorList>
    </citation>
    <scope>NUCLEOTIDE SEQUENCE [LARGE SCALE GENOMIC DNA]</scope>
    <source>
        <strain evidence="3 4">DY32-46</strain>
    </source>
</reference>
<evidence type="ECO:0000313" key="3">
    <source>
        <dbReference type="EMBL" id="AXV07394.1"/>
    </source>
</evidence>
<dbReference type="GO" id="GO:0000166">
    <property type="term" value="F:nucleotide binding"/>
    <property type="evidence" value="ECO:0007669"/>
    <property type="project" value="UniProtKB-KW"/>
</dbReference>
<dbReference type="RefSeq" id="WP_164710493.1">
    <property type="nucleotide sequence ID" value="NZ_CP031165.1"/>
</dbReference>
<organism evidence="3 4">
    <name type="scientific">Euzebya pacifica</name>
    <dbReference type="NCBI Taxonomy" id="1608957"/>
    <lineage>
        <taxon>Bacteria</taxon>
        <taxon>Bacillati</taxon>
        <taxon>Actinomycetota</taxon>
        <taxon>Nitriliruptoria</taxon>
        <taxon>Euzebyales</taxon>
    </lineage>
</organism>
<comment type="cofactor">
    <cofactor evidence="1">
        <name>K(+)</name>
        <dbReference type="ChEBI" id="CHEBI:29103"/>
    </cofactor>
    <text evidence="1">Binds 1 potassium ion per subunit.</text>
</comment>
<dbReference type="GO" id="GO:0031087">
    <property type="term" value="P:deadenylation-independent decapping of nuclear-transcribed mRNA"/>
    <property type="evidence" value="ECO:0007669"/>
    <property type="project" value="TreeGrafter"/>
</dbReference>
<feature type="domain" description="YjeF N-terminal" evidence="2">
    <location>
        <begin position="1"/>
        <end position="195"/>
    </location>
</feature>
<comment type="caution">
    <text evidence="1">Lacks conserved residue(s) required for the propagation of feature annotation.</text>
</comment>
<feature type="binding site" evidence="1">
    <location>
        <begin position="112"/>
        <end position="118"/>
    </location>
    <ligand>
        <name>(6S)-NADPHX</name>
        <dbReference type="ChEBI" id="CHEBI:64076"/>
    </ligand>
</feature>
<dbReference type="InterPro" id="IPR036652">
    <property type="entry name" value="YjeF_N_dom_sf"/>
</dbReference>
<comment type="catalytic activity">
    <reaction evidence="1">
        <text>(6R)-NADPHX = (6S)-NADPHX</text>
        <dbReference type="Rhea" id="RHEA:32227"/>
        <dbReference type="ChEBI" id="CHEBI:64076"/>
        <dbReference type="ChEBI" id="CHEBI:64077"/>
        <dbReference type="EC" id="5.1.99.6"/>
    </reaction>
</comment>
<dbReference type="PROSITE" id="PS51385">
    <property type="entry name" value="YJEF_N"/>
    <property type="match status" value="1"/>
</dbReference>
<proteinExistence type="inferred from homology"/>
<keyword evidence="1" id="KW-0413">Isomerase</keyword>
<dbReference type="KEGG" id="euz:DVS28_a2715"/>
<dbReference type="GO" id="GO:0033962">
    <property type="term" value="P:P-body assembly"/>
    <property type="evidence" value="ECO:0007669"/>
    <property type="project" value="TreeGrafter"/>
</dbReference>
<keyword evidence="1" id="KW-0521">NADP</keyword>
<feature type="binding site" evidence="1">
    <location>
        <position position="49"/>
    </location>
    <ligand>
        <name>K(+)</name>
        <dbReference type="ChEBI" id="CHEBI:29103"/>
    </ligand>
</feature>
<sequence>MREVDRRMIEEVGIDLPRMMENAGRHLADVATTMFAPRHVVVLYGSGGNGGGALVAARHLVNRGVEVTLVPSSSALTPVPAVQHAILERMGVLESAGRTPPSCDLVIDGMVGYSLAGAPSGRVAELIGWAGAQKAPVLSLDVPTGFSASSGTTASPHITAAATVTLGLPKAGLVGNAATGRLYLADISVPPVVWADMALEVPRDLFGPGQIVQLV</sequence>
<dbReference type="EMBL" id="CP031165">
    <property type="protein sequence ID" value="AXV07394.1"/>
    <property type="molecule type" value="Genomic_DNA"/>
</dbReference>
<feature type="binding site" evidence="1">
    <location>
        <position position="144"/>
    </location>
    <ligand>
        <name>K(+)</name>
        <dbReference type="ChEBI" id="CHEBI:29103"/>
    </ligand>
</feature>
<dbReference type="NCBIfam" id="TIGR00197">
    <property type="entry name" value="yjeF_nterm"/>
    <property type="match status" value="1"/>
</dbReference>
<evidence type="ECO:0000256" key="1">
    <source>
        <dbReference type="HAMAP-Rule" id="MF_01966"/>
    </source>
</evidence>
<dbReference type="AlphaFoldDB" id="A0A346XYU7"/>
<keyword evidence="4" id="KW-1185">Reference proteome</keyword>
<dbReference type="GO" id="GO:0052856">
    <property type="term" value="F:NAD(P)HX epimerase activity"/>
    <property type="evidence" value="ECO:0007669"/>
    <property type="project" value="UniProtKB-UniRule"/>
</dbReference>
<evidence type="ECO:0000313" key="4">
    <source>
        <dbReference type="Proteomes" id="UP000264006"/>
    </source>
</evidence>
<comment type="catalytic activity">
    <reaction evidence="1">
        <text>(6R)-NADHX = (6S)-NADHX</text>
        <dbReference type="Rhea" id="RHEA:32215"/>
        <dbReference type="ChEBI" id="CHEBI:64074"/>
        <dbReference type="ChEBI" id="CHEBI:64075"/>
        <dbReference type="EC" id="5.1.99.6"/>
    </reaction>
</comment>
<keyword evidence="1" id="KW-0479">Metal-binding</keyword>